<organism evidence="2 3">
    <name type="scientific">Coprinellus micaceus</name>
    <name type="common">Glistening ink-cap mushroom</name>
    <name type="synonym">Coprinus micaceus</name>
    <dbReference type="NCBI Taxonomy" id="71717"/>
    <lineage>
        <taxon>Eukaryota</taxon>
        <taxon>Fungi</taxon>
        <taxon>Dikarya</taxon>
        <taxon>Basidiomycota</taxon>
        <taxon>Agaricomycotina</taxon>
        <taxon>Agaricomycetes</taxon>
        <taxon>Agaricomycetidae</taxon>
        <taxon>Agaricales</taxon>
        <taxon>Agaricineae</taxon>
        <taxon>Psathyrellaceae</taxon>
        <taxon>Coprinellus</taxon>
    </lineage>
</organism>
<proteinExistence type="predicted"/>
<gene>
    <name evidence="2" type="ORF">FA13DRAFT_1647258</name>
</gene>
<dbReference type="AlphaFoldDB" id="A0A4Y7SC19"/>
<keyword evidence="3" id="KW-1185">Reference proteome</keyword>
<dbReference type="OrthoDB" id="2687259at2759"/>
<evidence type="ECO:0000313" key="3">
    <source>
        <dbReference type="Proteomes" id="UP000298030"/>
    </source>
</evidence>
<protein>
    <submittedName>
        <fullName evidence="2">Uncharacterized protein</fullName>
    </submittedName>
</protein>
<dbReference type="EMBL" id="QPFP01000203">
    <property type="protein sequence ID" value="TEB19197.1"/>
    <property type="molecule type" value="Genomic_DNA"/>
</dbReference>
<feature type="compositionally biased region" description="Basic and acidic residues" evidence="1">
    <location>
        <begin position="1018"/>
        <end position="1027"/>
    </location>
</feature>
<dbReference type="InterPro" id="IPR041078">
    <property type="entry name" value="Plavaka"/>
</dbReference>
<reference evidence="2 3" key="1">
    <citation type="journal article" date="2019" name="Nat. Ecol. Evol.">
        <title>Megaphylogeny resolves global patterns of mushroom evolution.</title>
        <authorList>
            <person name="Varga T."/>
            <person name="Krizsan K."/>
            <person name="Foldi C."/>
            <person name="Dima B."/>
            <person name="Sanchez-Garcia M."/>
            <person name="Sanchez-Ramirez S."/>
            <person name="Szollosi G.J."/>
            <person name="Szarkandi J.G."/>
            <person name="Papp V."/>
            <person name="Albert L."/>
            <person name="Andreopoulos W."/>
            <person name="Angelini C."/>
            <person name="Antonin V."/>
            <person name="Barry K.W."/>
            <person name="Bougher N.L."/>
            <person name="Buchanan P."/>
            <person name="Buyck B."/>
            <person name="Bense V."/>
            <person name="Catcheside P."/>
            <person name="Chovatia M."/>
            <person name="Cooper J."/>
            <person name="Damon W."/>
            <person name="Desjardin D."/>
            <person name="Finy P."/>
            <person name="Geml J."/>
            <person name="Haridas S."/>
            <person name="Hughes K."/>
            <person name="Justo A."/>
            <person name="Karasinski D."/>
            <person name="Kautmanova I."/>
            <person name="Kiss B."/>
            <person name="Kocsube S."/>
            <person name="Kotiranta H."/>
            <person name="LaButti K.M."/>
            <person name="Lechner B.E."/>
            <person name="Liimatainen K."/>
            <person name="Lipzen A."/>
            <person name="Lukacs Z."/>
            <person name="Mihaltcheva S."/>
            <person name="Morgado L.N."/>
            <person name="Niskanen T."/>
            <person name="Noordeloos M.E."/>
            <person name="Ohm R.A."/>
            <person name="Ortiz-Santana B."/>
            <person name="Ovrebo C."/>
            <person name="Racz N."/>
            <person name="Riley R."/>
            <person name="Savchenko A."/>
            <person name="Shiryaev A."/>
            <person name="Soop K."/>
            <person name="Spirin V."/>
            <person name="Szebenyi C."/>
            <person name="Tomsovsky M."/>
            <person name="Tulloss R.E."/>
            <person name="Uehling J."/>
            <person name="Grigoriev I.V."/>
            <person name="Vagvolgyi C."/>
            <person name="Papp T."/>
            <person name="Martin F.M."/>
            <person name="Miettinen O."/>
            <person name="Hibbett D.S."/>
            <person name="Nagy L.G."/>
        </authorList>
    </citation>
    <scope>NUCLEOTIDE SEQUENCE [LARGE SCALE GENOMIC DNA]</scope>
    <source>
        <strain evidence="2 3">FP101781</strain>
    </source>
</reference>
<dbReference type="Proteomes" id="UP000298030">
    <property type="component" value="Unassembled WGS sequence"/>
</dbReference>
<dbReference type="Pfam" id="PF18759">
    <property type="entry name" value="Plavaka"/>
    <property type="match status" value="1"/>
</dbReference>
<sequence length="1052" mass="120185">MDPSVPEPRFLLAEWYWSSTKKSFIDFQNLISIFKATDFSLADAVKVNWKGAFKTLGANQSDLPADSPAWISDDGWISTTLSIDIPFHSRMGEPGTKTFTVGDFHSRSIVSVIKEKLTSKTGSRQFHYYPYKASWKRTADSPDVELYGEAYTSRAFREEHERVQRLPSTFHNKGLERVVVALMFWSDSTQLTSFGGASLWPGYLFFGNESKYPRGRPSEHLGQQIAYFLKLPDRLNDYLKEKNGGKLPSDALFTYCARQLFHQQWSVLLGREFVDAMKYGIILPCPDGENRCFFPRIFSYSADYPEKQVISGLRNNGTAPCHRCLIEKDEIFKLGAPSDTERTKSERCPADQKKRVIAAQKVIQLGYAVDNKNHIESKLQPHGLVPVETAFSKNLSELDFDVLAALAVDILHEFEIGVWKRLYMHLLRLLDAFSGQRNISLAAELDARYRATPAYGRDTIRKFPLNVSQMKRKAARDFEDLLQESGLLMAFVEKHRMTSASYKQCAIACFDSLLPEPHNTRLMSLLFVCAQWHALAKLRLHNDFTLALLDYTTTQLGAKMRLFNRDTCMKVPTKELPREAEARARKVTGDHKSKEVASRSRRPVSLSIFTIKFHYLGDYTSVIRRLGTTDSYSTQTGELYHREPKSWYPRTDRKDYEGQLARIERRRARLARIRSETELDSQSLPAPGPEWSTNLFYEKNDAPTSESPPIVATSWAVGLTFVNPRKNFIPRLKKYLMLHFLNRLSLKPGSVPSEHWEHILLRDNRIYSHKLLKVNYTTYDVRRDQDILHVETPQCNVMMLNDQYSLDTRSTEHPYIYGRLLGVFHANVSYARSLPASVQNPGYHRIDFAWVHWYKFTASTDEFSLDSLTPYPLHSYLAQSFVDPSDIIRSAHLIPKFALGKDDGPIPKSQFVRHHPLWKAYYLNRFVDRDMFMRYQLGMSVGHAYMHADPFPPPSIPSIPQNFDHCATPIPKPGMTAPGTPLLRADGDPEPETGEEGVQMPGDGIGEAEGGAYEEPLELDHDGDRDLDFLEDLDDGEFALYHDMYGDGAQAT</sequence>
<name>A0A4Y7SC19_COPMI</name>
<feature type="region of interest" description="Disordered" evidence="1">
    <location>
        <begin position="986"/>
        <end position="1027"/>
    </location>
</feature>
<accession>A0A4Y7SC19</accession>
<comment type="caution">
    <text evidence="2">The sequence shown here is derived from an EMBL/GenBank/DDBJ whole genome shotgun (WGS) entry which is preliminary data.</text>
</comment>
<evidence type="ECO:0000256" key="1">
    <source>
        <dbReference type="SAM" id="MobiDB-lite"/>
    </source>
</evidence>
<evidence type="ECO:0000313" key="2">
    <source>
        <dbReference type="EMBL" id="TEB19197.1"/>
    </source>
</evidence>